<dbReference type="Pfam" id="PF00650">
    <property type="entry name" value="CRAL_TRIO"/>
    <property type="match status" value="1"/>
</dbReference>
<evidence type="ECO:0000313" key="2">
    <source>
        <dbReference type="EMBL" id="ODM87374.1"/>
    </source>
</evidence>
<dbReference type="InterPro" id="IPR051064">
    <property type="entry name" value="SEC14/CRAL-TRIO_domain"/>
</dbReference>
<dbReference type="GO" id="GO:0005737">
    <property type="term" value="C:cytoplasm"/>
    <property type="evidence" value="ECO:0007669"/>
    <property type="project" value="TreeGrafter"/>
</dbReference>
<evidence type="ECO:0000259" key="1">
    <source>
        <dbReference type="PROSITE" id="PS50191"/>
    </source>
</evidence>
<dbReference type="PANTHER" id="PTHR23324:SF83">
    <property type="entry name" value="SEC14-LIKE PROTEIN 2"/>
    <property type="match status" value="1"/>
</dbReference>
<dbReference type="SUPFAM" id="SSF52087">
    <property type="entry name" value="CRAL/TRIO domain"/>
    <property type="match status" value="1"/>
</dbReference>
<reference evidence="2 3" key="1">
    <citation type="journal article" date="2016" name="Genome Biol. Evol.">
        <title>Gene Family Evolution Reflects Adaptation to Soil Environmental Stressors in the Genome of the Collembolan Orchesella cincta.</title>
        <authorList>
            <person name="Faddeeva-Vakhrusheva A."/>
            <person name="Derks M.F."/>
            <person name="Anvar S.Y."/>
            <person name="Agamennone V."/>
            <person name="Suring W."/>
            <person name="Smit S."/>
            <person name="van Straalen N.M."/>
            <person name="Roelofs D."/>
        </authorList>
    </citation>
    <scope>NUCLEOTIDE SEQUENCE [LARGE SCALE GENOMIC DNA]</scope>
    <source>
        <tissue evidence="2">Mixed pool</tissue>
    </source>
</reference>
<feature type="domain" description="CRAL-TRIO" evidence="1">
    <location>
        <begin position="1"/>
        <end position="210"/>
    </location>
</feature>
<organism evidence="2 3">
    <name type="scientific">Orchesella cincta</name>
    <name type="common">Springtail</name>
    <name type="synonym">Podura cincta</name>
    <dbReference type="NCBI Taxonomy" id="48709"/>
    <lineage>
        <taxon>Eukaryota</taxon>
        <taxon>Metazoa</taxon>
        <taxon>Ecdysozoa</taxon>
        <taxon>Arthropoda</taxon>
        <taxon>Hexapoda</taxon>
        <taxon>Collembola</taxon>
        <taxon>Entomobryomorpha</taxon>
        <taxon>Entomobryoidea</taxon>
        <taxon>Orchesellidae</taxon>
        <taxon>Orchesellinae</taxon>
        <taxon>Orchesella</taxon>
    </lineage>
</organism>
<dbReference type="InterPro" id="IPR036865">
    <property type="entry name" value="CRAL-TRIO_dom_sf"/>
</dbReference>
<dbReference type="STRING" id="48709.A0A1D2M360"/>
<dbReference type="CDD" id="cd00170">
    <property type="entry name" value="SEC14"/>
    <property type="match status" value="1"/>
</dbReference>
<dbReference type="Proteomes" id="UP000094527">
    <property type="component" value="Unassembled WGS sequence"/>
</dbReference>
<gene>
    <name evidence="2" type="ORF">Ocin01_19308</name>
</gene>
<dbReference type="OrthoDB" id="1434354at2759"/>
<proteinExistence type="predicted"/>
<dbReference type="SUPFAM" id="SSF46938">
    <property type="entry name" value="CRAL/TRIO N-terminal domain"/>
    <property type="match status" value="1"/>
</dbReference>
<dbReference type="SMART" id="SM01100">
    <property type="entry name" value="CRAL_TRIO_N"/>
    <property type="match status" value="1"/>
</dbReference>
<dbReference type="OMA" id="WREETNI"/>
<dbReference type="Gene3D" id="3.40.525.10">
    <property type="entry name" value="CRAL-TRIO lipid binding domain"/>
    <property type="match status" value="2"/>
</dbReference>
<dbReference type="PROSITE" id="PS50191">
    <property type="entry name" value="CRAL_TRIO"/>
    <property type="match status" value="1"/>
</dbReference>
<evidence type="ECO:0000313" key="3">
    <source>
        <dbReference type="Proteomes" id="UP000094527"/>
    </source>
</evidence>
<dbReference type="EMBL" id="LJIJ01005459">
    <property type="protein sequence ID" value="ODM87374.1"/>
    <property type="molecule type" value="Genomic_DNA"/>
</dbReference>
<dbReference type="InterPro" id="IPR001251">
    <property type="entry name" value="CRAL-TRIO_dom"/>
</dbReference>
<name>A0A1D2M360_ORCCI</name>
<dbReference type="PANTHER" id="PTHR23324">
    <property type="entry name" value="SEC14 RELATED PROTEIN"/>
    <property type="match status" value="1"/>
</dbReference>
<dbReference type="InterPro" id="IPR036273">
    <property type="entry name" value="CRAL/TRIO_N_dom_sf"/>
</dbReference>
<comment type="caution">
    <text evidence="2">The sequence shown here is derived from an EMBL/GenBank/DDBJ whole genome shotgun (WGS) entry which is preliminary data.</text>
</comment>
<sequence length="210" mass="24220">MCAVVQDRVKGLLSHDYMKEDIYLVRFLRSRNFNTTLAEQRLKANLKWREETNIDNVRLEDFSDISSKYPVYMDTHAKNGAPVVTSASGVWNLVETHRTGKGQRLLRYLEKVMDSFLLRHGCPRCLIGIGYFLNSYENHFPGMIDKLVIVNATPTIQVVGPLARFATRSDFLSHVKLYGNNKEVWENYLQEFIDKDQLPVELGGTHTHNK</sequence>
<accession>A0A1D2M360</accession>
<protein>
    <submittedName>
        <fullName evidence="2">SEC14-like protein 2</fullName>
    </submittedName>
</protein>
<dbReference type="InterPro" id="IPR011074">
    <property type="entry name" value="CRAL/TRIO_N_dom"/>
</dbReference>
<dbReference type="AlphaFoldDB" id="A0A1D2M360"/>
<keyword evidence="3" id="KW-1185">Reference proteome</keyword>